<organism evidence="1 2">
    <name type="scientific">Candidatus Epulonipiscium fishelsonii</name>
    <dbReference type="NCBI Taxonomy" id="77094"/>
    <lineage>
        <taxon>Bacteria</taxon>
        <taxon>Bacillati</taxon>
        <taxon>Bacillota</taxon>
        <taxon>Clostridia</taxon>
        <taxon>Lachnospirales</taxon>
        <taxon>Lachnospiraceae</taxon>
        <taxon>Candidatus Epulonipiscium</taxon>
    </lineage>
</organism>
<proteinExistence type="predicted"/>
<accession>A0ACC8XIA6</accession>
<comment type="caution">
    <text evidence="1">The sequence shown here is derived from an EMBL/GenBank/DDBJ whole genome shotgun (WGS) entry which is preliminary data.</text>
</comment>
<evidence type="ECO:0000313" key="2">
    <source>
        <dbReference type="Proteomes" id="UP000188637"/>
    </source>
</evidence>
<sequence>MIIRLEQPKDYEEVETVTRDAFWNLYFPGCSEHLAVHNLRKSKDFIPKLTFVIEEDGKILGSIFYSKSKIVTKDNLEIETITFGPVSIHPSKHRQGYGKKLIMHSIEVAKNLGYKAIITLGYDYHYKPYGFVDGKDIGICLPNGNYTGVLVLPLYKKSLENIIGCVEFTPALETPINEVEEFDKKFPYKKKEVLPSQYEYEKMISQ</sequence>
<evidence type="ECO:0000313" key="1">
    <source>
        <dbReference type="EMBL" id="ONI45453.1"/>
    </source>
</evidence>
<name>A0ACC8XIA6_9FIRM</name>
<gene>
    <name evidence="1" type="ORF">AN640_04575</name>
</gene>
<dbReference type="EMBL" id="LJHD01000060">
    <property type="protein sequence ID" value="ONI45453.1"/>
    <property type="molecule type" value="Genomic_DNA"/>
</dbReference>
<keyword evidence="2" id="KW-1185">Reference proteome</keyword>
<dbReference type="Proteomes" id="UP000188637">
    <property type="component" value="Unassembled WGS sequence"/>
</dbReference>
<reference evidence="1" key="1">
    <citation type="submission" date="2016-08" db="EMBL/GenBank/DDBJ databases">
        <authorList>
            <person name="Ngugi D.K."/>
            <person name="Miyake S."/>
            <person name="Stingl U."/>
        </authorList>
    </citation>
    <scope>NUCLEOTIDE SEQUENCE</scope>
    <source>
        <strain evidence="1">SCG-D08WGA-EpuloA1</strain>
    </source>
</reference>
<protein>
    <submittedName>
        <fullName evidence="1">GNAT family N-acetyltransferase</fullName>
    </submittedName>
</protein>